<sequence>MMRRYFCIIIPVLTFFCFQIAQCSIFSTQTTYSAGSGSSPNYVAAADVNDDNKLDVLVANFNVSNIGVFLDTGNGTFTAQTTYSTGSGSNPISVAAADVDGDSKPDIIVANGDVNNVGVLLNTGNGTFTAQTTYSTGSGSNPVSVAAADVDGDSQPDIIVANTGADNIGVLLNTGNGTFTAQTTYSTGSGSNPVSVVAIDVNGDSKPDIIVANTGADNIGVLLNTGNGTFTAQTTYSTGSSSNPLSVVAADINGDGKPDIIVANGDASNVGVLLNTGNGTFTAQTTYSTGSGSHPESVAAADVNGDSKPDIIVANGDASNVGVLLNTGNGTFTAQTTYSTGSGSNPVSVVAVDVNGDSKPDIIVANTGADNVGVFLAYC</sequence>
<accession>A0A8S2F369</accession>
<evidence type="ECO:0000313" key="5">
    <source>
        <dbReference type="Proteomes" id="UP000677228"/>
    </source>
</evidence>
<proteinExistence type="predicted"/>
<feature type="signal peptide" evidence="2">
    <location>
        <begin position="1"/>
        <end position="23"/>
    </location>
</feature>
<dbReference type="SUPFAM" id="SSF69318">
    <property type="entry name" value="Integrin alpha N-terminal domain"/>
    <property type="match status" value="1"/>
</dbReference>
<evidence type="ECO:0000313" key="4">
    <source>
        <dbReference type="EMBL" id="CAF4121248.1"/>
    </source>
</evidence>
<dbReference type="PANTHER" id="PTHR46580:SF4">
    <property type="entry name" value="ATP_GTP-BINDING PROTEIN"/>
    <property type="match status" value="1"/>
</dbReference>
<dbReference type="PANTHER" id="PTHR46580">
    <property type="entry name" value="SENSOR KINASE-RELATED"/>
    <property type="match status" value="1"/>
</dbReference>
<dbReference type="InterPro" id="IPR013517">
    <property type="entry name" value="FG-GAP"/>
</dbReference>
<protein>
    <recommendedName>
        <fullName evidence="6">VCBS repeat-containing protein</fullName>
    </recommendedName>
</protein>
<dbReference type="EMBL" id="CAJNOK010020222">
    <property type="protein sequence ID" value="CAF1312794.1"/>
    <property type="molecule type" value="Genomic_DNA"/>
</dbReference>
<dbReference type="Proteomes" id="UP000682733">
    <property type="component" value="Unassembled WGS sequence"/>
</dbReference>
<dbReference type="Gene3D" id="2.30.30.100">
    <property type="match status" value="6"/>
</dbReference>
<evidence type="ECO:0008006" key="6">
    <source>
        <dbReference type="Google" id="ProtNLM"/>
    </source>
</evidence>
<reference evidence="3" key="1">
    <citation type="submission" date="2021-02" db="EMBL/GenBank/DDBJ databases">
        <authorList>
            <person name="Nowell W R."/>
        </authorList>
    </citation>
    <scope>NUCLEOTIDE SEQUENCE</scope>
</reference>
<evidence type="ECO:0000313" key="3">
    <source>
        <dbReference type="EMBL" id="CAF1312794.1"/>
    </source>
</evidence>
<dbReference type="Pfam" id="PF13517">
    <property type="entry name" value="FG-GAP_3"/>
    <property type="match status" value="3"/>
</dbReference>
<name>A0A8S2F369_9BILA</name>
<gene>
    <name evidence="3" type="ORF">OVA965_LOCUS29062</name>
    <name evidence="4" type="ORF">TMI583_LOCUS29829</name>
</gene>
<dbReference type="Proteomes" id="UP000677228">
    <property type="component" value="Unassembled WGS sequence"/>
</dbReference>
<dbReference type="AlphaFoldDB" id="A0A8S2F369"/>
<comment type="caution">
    <text evidence="3">The sequence shown here is derived from an EMBL/GenBank/DDBJ whole genome shotgun (WGS) entry which is preliminary data.</text>
</comment>
<organism evidence="3 5">
    <name type="scientific">Didymodactylos carnosus</name>
    <dbReference type="NCBI Taxonomy" id="1234261"/>
    <lineage>
        <taxon>Eukaryota</taxon>
        <taxon>Metazoa</taxon>
        <taxon>Spiralia</taxon>
        <taxon>Gnathifera</taxon>
        <taxon>Rotifera</taxon>
        <taxon>Eurotatoria</taxon>
        <taxon>Bdelloidea</taxon>
        <taxon>Philodinida</taxon>
        <taxon>Philodinidae</taxon>
        <taxon>Didymodactylos</taxon>
    </lineage>
</organism>
<dbReference type="InterPro" id="IPR028994">
    <property type="entry name" value="Integrin_alpha_N"/>
</dbReference>
<dbReference type="EMBL" id="CAJOBA010041815">
    <property type="protein sequence ID" value="CAF4121248.1"/>
    <property type="molecule type" value="Genomic_DNA"/>
</dbReference>
<evidence type="ECO:0000256" key="2">
    <source>
        <dbReference type="SAM" id="SignalP"/>
    </source>
</evidence>
<feature type="chain" id="PRO_5036273493" description="VCBS repeat-containing protein" evidence="2">
    <location>
        <begin position="24"/>
        <end position="379"/>
    </location>
</feature>
<evidence type="ECO:0000256" key="1">
    <source>
        <dbReference type="ARBA" id="ARBA00022729"/>
    </source>
</evidence>
<keyword evidence="1 2" id="KW-0732">Signal</keyword>